<keyword evidence="3" id="KW-0731">Sigma factor</keyword>
<comment type="similarity">
    <text evidence="1">Belongs to the sigma-70 factor family. ECF subfamily.</text>
</comment>
<feature type="region of interest" description="Disordered" evidence="6">
    <location>
        <begin position="170"/>
        <end position="195"/>
    </location>
</feature>
<dbReference type="Gene3D" id="1.10.10.10">
    <property type="entry name" value="Winged helix-like DNA-binding domain superfamily/Winged helix DNA-binding domain"/>
    <property type="match status" value="1"/>
</dbReference>
<dbReference type="NCBIfam" id="TIGR02937">
    <property type="entry name" value="sigma70-ECF"/>
    <property type="match status" value="1"/>
</dbReference>
<keyword evidence="4" id="KW-0238">DNA-binding</keyword>
<protein>
    <recommendedName>
        <fullName evidence="7">RNA polymerase sigma factor 70 region 4 type 2 domain-containing protein</fullName>
    </recommendedName>
</protein>
<keyword evidence="5" id="KW-0804">Transcription</keyword>
<evidence type="ECO:0000313" key="8">
    <source>
        <dbReference type="EMBL" id="GAA0418669.1"/>
    </source>
</evidence>
<dbReference type="PANTHER" id="PTHR43133">
    <property type="entry name" value="RNA POLYMERASE ECF-TYPE SIGMA FACTO"/>
    <property type="match status" value="1"/>
</dbReference>
<gene>
    <name evidence="8" type="ORF">GCM10010357_45020</name>
</gene>
<dbReference type="InterPro" id="IPR014284">
    <property type="entry name" value="RNA_pol_sigma-70_dom"/>
</dbReference>
<dbReference type="InterPro" id="IPR013324">
    <property type="entry name" value="RNA_pol_sigma_r3/r4-like"/>
</dbReference>
<dbReference type="RefSeq" id="WP_344027184.1">
    <property type="nucleotide sequence ID" value="NZ_BAAABX010000048.1"/>
</dbReference>
<sequence>MNDNLPLGLPPEPQENEQTFELPLEFEAFYLSRQEFYHDYATELLGDRGEAEELIHEVFGKILASWEDLLGSGDFEADVWEILRDTTVRRLRGHRRRPAFIAKGAFTLAMDATRHRLSALEEGMGLYSAIADLPPQQFDVIVLRYLLGYDTRKIAWFLGLDKNTVNYHGGKGKKRLGRQLGIPETPRRRPRKENP</sequence>
<dbReference type="SUPFAM" id="SSF88659">
    <property type="entry name" value="Sigma3 and sigma4 domains of RNA polymerase sigma factors"/>
    <property type="match status" value="1"/>
</dbReference>
<dbReference type="InterPro" id="IPR013249">
    <property type="entry name" value="RNA_pol_sigma70_r4_t2"/>
</dbReference>
<dbReference type="PANTHER" id="PTHR43133:SF8">
    <property type="entry name" value="RNA POLYMERASE SIGMA FACTOR HI_1459-RELATED"/>
    <property type="match status" value="1"/>
</dbReference>
<keyword evidence="2" id="KW-0805">Transcription regulation</keyword>
<accession>A0ABN0YXZ5</accession>
<dbReference type="InterPro" id="IPR039425">
    <property type="entry name" value="RNA_pol_sigma-70-like"/>
</dbReference>
<name>A0ABN0YXZ5_9ACTN</name>
<evidence type="ECO:0000256" key="6">
    <source>
        <dbReference type="SAM" id="MobiDB-lite"/>
    </source>
</evidence>
<dbReference type="Gene3D" id="1.10.1740.10">
    <property type="match status" value="1"/>
</dbReference>
<evidence type="ECO:0000259" key="7">
    <source>
        <dbReference type="Pfam" id="PF08281"/>
    </source>
</evidence>
<dbReference type="SUPFAM" id="SSF88946">
    <property type="entry name" value="Sigma2 domain of RNA polymerase sigma factors"/>
    <property type="match status" value="1"/>
</dbReference>
<reference evidence="8 9" key="1">
    <citation type="journal article" date="2019" name="Int. J. Syst. Evol. Microbiol.">
        <title>The Global Catalogue of Microorganisms (GCM) 10K type strain sequencing project: providing services to taxonomists for standard genome sequencing and annotation.</title>
        <authorList>
            <consortium name="The Broad Institute Genomics Platform"/>
            <consortium name="The Broad Institute Genome Sequencing Center for Infectious Disease"/>
            <person name="Wu L."/>
            <person name="Ma J."/>
        </authorList>
    </citation>
    <scope>NUCLEOTIDE SEQUENCE [LARGE SCALE GENOMIC DNA]</scope>
    <source>
        <strain evidence="8 9">JCM 4788</strain>
    </source>
</reference>
<dbReference type="InterPro" id="IPR036388">
    <property type="entry name" value="WH-like_DNA-bd_sf"/>
</dbReference>
<evidence type="ECO:0000256" key="2">
    <source>
        <dbReference type="ARBA" id="ARBA00023015"/>
    </source>
</evidence>
<comment type="caution">
    <text evidence="8">The sequence shown here is derived from an EMBL/GenBank/DDBJ whole genome shotgun (WGS) entry which is preliminary data.</text>
</comment>
<dbReference type="Pfam" id="PF08281">
    <property type="entry name" value="Sigma70_r4_2"/>
    <property type="match status" value="1"/>
</dbReference>
<dbReference type="Proteomes" id="UP001500879">
    <property type="component" value="Unassembled WGS sequence"/>
</dbReference>
<organism evidence="8 9">
    <name type="scientific">Streptomyces luteireticuli</name>
    <dbReference type="NCBI Taxonomy" id="173858"/>
    <lineage>
        <taxon>Bacteria</taxon>
        <taxon>Bacillati</taxon>
        <taxon>Actinomycetota</taxon>
        <taxon>Actinomycetes</taxon>
        <taxon>Kitasatosporales</taxon>
        <taxon>Streptomycetaceae</taxon>
        <taxon>Streptomyces</taxon>
    </lineage>
</organism>
<evidence type="ECO:0000256" key="5">
    <source>
        <dbReference type="ARBA" id="ARBA00023163"/>
    </source>
</evidence>
<evidence type="ECO:0000256" key="3">
    <source>
        <dbReference type="ARBA" id="ARBA00023082"/>
    </source>
</evidence>
<keyword evidence="9" id="KW-1185">Reference proteome</keyword>
<feature type="domain" description="RNA polymerase sigma factor 70 region 4 type 2" evidence="7">
    <location>
        <begin position="126"/>
        <end position="176"/>
    </location>
</feature>
<dbReference type="InterPro" id="IPR013325">
    <property type="entry name" value="RNA_pol_sigma_r2"/>
</dbReference>
<evidence type="ECO:0000256" key="1">
    <source>
        <dbReference type="ARBA" id="ARBA00010641"/>
    </source>
</evidence>
<proteinExistence type="inferred from homology"/>
<evidence type="ECO:0000256" key="4">
    <source>
        <dbReference type="ARBA" id="ARBA00023125"/>
    </source>
</evidence>
<evidence type="ECO:0000313" key="9">
    <source>
        <dbReference type="Proteomes" id="UP001500879"/>
    </source>
</evidence>
<dbReference type="EMBL" id="BAAABX010000048">
    <property type="protein sequence ID" value="GAA0418669.1"/>
    <property type="molecule type" value="Genomic_DNA"/>
</dbReference>